<feature type="region of interest" description="Disordered" evidence="10">
    <location>
        <begin position="1706"/>
        <end position="1750"/>
    </location>
</feature>
<keyword evidence="4 11" id="KW-0812">Transmembrane</keyword>
<feature type="transmembrane region" description="Helical" evidence="11">
    <location>
        <begin position="1123"/>
        <end position="1144"/>
    </location>
</feature>
<feature type="transmembrane region" description="Helical" evidence="11">
    <location>
        <begin position="503"/>
        <end position="526"/>
    </location>
</feature>
<feature type="transmembrane region" description="Helical" evidence="11">
    <location>
        <begin position="48"/>
        <end position="68"/>
    </location>
</feature>
<dbReference type="InterPro" id="IPR026082">
    <property type="entry name" value="ABCA"/>
</dbReference>
<reference evidence="13 14" key="1">
    <citation type="journal article" date="2015" name="Genome Biol.">
        <title>Comparative genomics of Steinernema reveals deeply conserved gene regulatory networks.</title>
        <authorList>
            <person name="Dillman A.R."/>
            <person name="Macchietto M."/>
            <person name="Porter C.F."/>
            <person name="Rogers A."/>
            <person name="Williams B."/>
            <person name="Antoshechkin I."/>
            <person name="Lee M.M."/>
            <person name="Goodwin Z."/>
            <person name="Lu X."/>
            <person name="Lewis E.E."/>
            <person name="Goodrich-Blair H."/>
            <person name="Stock S.P."/>
            <person name="Adams B.J."/>
            <person name="Sternberg P.W."/>
            <person name="Mortazavi A."/>
        </authorList>
    </citation>
    <scope>NUCLEOTIDE SEQUENCE [LARGE SCALE GENOMIC DNA]</scope>
    <source>
        <strain evidence="13 14">ALL</strain>
    </source>
</reference>
<proteinExistence type="inferred from homology"/>
<feature type="transmembrane region" description="Helical" evidence="11">
    <location>
        <begin position="1229"/>
        <end position="1250"/>
    </location>
</feature>
<evidence type="ECO:0000313" key="13">
    <source>
        <dbReference type="EMBL" id="TKR64154.1"/>
    </source>
</evidence>
<feature type="transmembrane region" description="Helical" evidence="11">
    <location>
        <begin position="378"/>
        <end position="395"/>
    </location>
</feature>
<evidence type="ECO:0000259" key="12">
    <source>
        <dbReference type="PROSITE" id="PS50893"/>
    </source>
</evidence>
<comment type="subcellular location">
    <subcellularLocation>
        <location evidence="1">Membrane</location>
        <topology evidence="1">Multi-pass membrane protein</topology>
    </subcellularLocation>
</comment>
<keyword evidence="8 11" id="KW-1133">Transmembrane helix</keyword>
<dbReference type="GO" id="GO:0016020">
    <property type="term" value="C:membrane"/>
    <property type="evidence" value="ECO:0007669"/>
    <property type="project" value="UniProtKB-SubCell"/>
</dbReference>
<feature type="transmembrane region" description="Helical" evidence="11">
    <location>
        <begin position="404"/>
        <end position="424"/>
    </location>
</feature>
<keyword evidence="5" id="KW-0677">Repeat</keyword>
<evidence type="ECO:0000256" key="1">
    <source>
        <dbReference type="ARBA" id="ARBA00004141"/>
    </source>
</evidence>
<gene>
    <name evidence="13" type="ORF">L596_024736</name>
</gene>
<feature type="transmembrane region" description="Helical" evidence="11">
    <location>
        <begin position="23"/>
        <end position="42"/>
    </location>
</feature>
<keyword evidence="7" id="KW-0067">ATP-binding</keyword>
<feature type="transmembrane region" description="Helical" evidence="11">
    <location>
        <begin position="321"/>
        <end position="342"/>
    </location>
</feature>
<dbReference type="SUPFAM" id="SSF52540">
    <property type="entry name" value="P-loop containing nucleoside triphosphate hydrolases"/>
    <property type="match status" value="2"/>
</dbReference>
<evidence type="ECO:0000256" key="4">
    <source>
        <dbReference type="ARBA" id="ARBA00022692"/>
    </source>
</evidence>
<feature type="transmembrane region" description="Helical" evidence="11">
    <location>
        <begin position="1200"/>
        <end position="1223"/>
    </location>
</feature>
<evidence type="ECO:0000256" key="3">
    <source>
        <dbReference type="ARBA" id="ARBA00022448"/>
    </source>
</evidence>
<dbReference type="EMBL" id="AZBU02000009">
    <property type="protein sequence ID" value="TKR64154.1"/>
    <property type="molecule type" value="Genomic_DNA"/>
</dbReference>
<feature type="domain" description="ABC transporter" evidence="12">
    <location>
        <begin position="1386"/>
        <end position="1609"/>
    </location>
</feature>
<feature type="transmembrane region" description="Helical" evidence="11">
    <location>
        <begin position="971"/>
        <end position="992"/>
    </location>
</feature>
<evidence type="ECO:0000256" key="7">
    <source>
        <dbReference type="ARBA" id="ARBA00022840"/>
    </source>
</evidence>
<name>A0A4U5M5N2_STECR</name>
<evidence type="ECO:0000256" key="6">
    <source>
        <dbReference type="ARBA" id="ARBA00022741"/>
    </source>
</evidence>
<dbReference type="GO" id="GO:0005524">
    <property type="term" value="F:ATP binding"/>
    <property type="evidence" value="ECO:0007669"/>
    <property type="project" value="UniProtKB-KW"/>
</dbReference>
<dbReference type="PROSITE" id="PS50893">
    <property type="entry name" value="ABC_TRANSPORTER_2"/>
    <property type="match status" value="2"/>
</dbReference>
<reference evidence="13 14" key="2">
    <citation type="journal article" date="2019" name="G3 (Bethesda)">
        <title>Hybrid Assembly of the Genome of the Entomopathogenic Nematode Steinernema carpocapsae Identifies the X-Chromosome.</title>
        <authorList>
            <person name="Serra L."/>
            <person name="Macchietto M."/>
            <person name="Macias-Munoz A."/>
            <person name="McGill C.J."/>
            <person name="Rodriguez I.M."/>
            <person name="Rodriguez B."/>
            <person name="Murad R."/>
            <person name="Mortazavi A."/>
        </authorList>
    </citation>
    <scope>NUCLEOTIDE SEQUENCE [LARGE SCALE GENOMIC DNA]</scope>
    <source>
        <strain evidence="13 14">ALL</strain>
    </source>
</reference>
<dbReference type="FunFam" id="3.40.50.300:FF:001598">
    <property type="entry name" value="ABC transporter ced-7"/>
    <property type="match status" value="1"/>
</dbReference>
<dbReference type="STRING" id="34508.A0A4U5M5N2"/>
<feature type="transmembrane region" description="Helical" evidence="11">
    <location>
        <begin position="436"/>
        <end position="453"/>
    </location>
</feature>
<feature type="domain" description="ABC transporter" evidence="12">
    <location>
        <begin position="584"/>
        <end position="815"/>
    </location>
</feature>
<dbReference type="GO" id="GO:0005319">
    <property type="term" value="F:lipid transporter activity"/>
    <property type="evidence" value="ECO:0007669"/>
    <property type="project" value="TreeGrafter"/>
</dbReference>
<evidence type="ECO:0000256" key="10">
    <source>
        <dbReference type="SAM" id="MobiDB-lite"/>
    </source>
</evidence>
<keyword evidence="14" id="KW-1185">Reference proteome</keyword>
<dbReference type="InterPro" id="IPR017871">
    <property type="entry name" value="ABC_transporter-like_CS"/>
</dbReference>
<keyword evidence="6" id="KW-0547">Nucleotide-binding</keyword>
<dbReference type="Proteomes" id="UP000298663">
    <property type="component" value="Unassembled WGS sequence"/>
</dbReference>
<dbReference type="GO" id="GO:0140359">
    <property type="term" value="F:ABC-type transporter activity"/>
    <property type="evidence" value="ECO:0007669"/>
    <property type="project" value="InterPro"/>
</dbReference>
<accession>A0A4U5M5N2</accession>
<evidence type="ECO:0000256" key="2">
    <source>
        <dbReference type="ARBA" id="ARBA00008869"/>
    </source>
</evidence>
<dbReference type="PANTHER" id="PTHR19229:SF36">
    <property type="entry name" value="ATP-BINDING CASSETTE SUB-FAMILY A MEMBER 2"/>
    <property type="match status" value="1"/>
</dbReference>
<organism evidence="13 14">
    <name type="scientific">Steinernema carpocapsae</name>
    <name type="common">Entomopathogenic nematode</name>
    <dbReference type="NCBI Taxonomy" id="34508"/>
    <lineage>
        <taxon>Eukaryota</taxon>
        <taxon>Metazoa</taxon>
        <taxon>Ecdysozoa</taxon>
        <taxon>Nematoda</taxon>
        <taxon>Chromadorea</taxon>
        <taxon>Rhabditida</taxon>
        <taxon>Tylenchina</taxon>
        <taxon>Panagrolaimomorpha</taxon>
        <taxon>Strongyloidoidea</taxon>
        <taxon>Steinernematidae</taxon>
        <taxon>Steinernema</taxon>
    </lineage>
</organism>
<dbReference type="FunFam" id="3.40.50.300:FF:000933">
    <property type="entry name" value="ABC transporter A family member 7"/>
    <property type="match status" value="1"/>
</dbReference>
<dbReference type="InterPro" id="IPR027417">
    <property type="entry name" value="P-loop_NTPase"/>
</dbReference>
<protein>
    <recommendedName>
        <fullName evidence="12">ABC transporter domain-containing protein</fullName>
    </recommendedName>
</protein>
<feature type="transmembrane region" description="Helical" evidence="11">
    <location>
        <begin position="88"/>
        <end position="108"/>
    </location>
</feature>
<comment type="similarity">
    <text evidence="2">Belongs to the ABC transporter superfamily. ABCA family.</text>
</comment>
<dbReference type="GO" id="GO:0016887">
    <property type="term" value="F:ATP hydrolysis activity"/>
    <property type="evidence" value="ECO:0007669"/>
    <property type="project" value="InterPro"/>
</dbReference>
<dbReference type="Gene3D" id="3.40.50.300">
    <property type="entry name" value="P-loop containing nucleotide triphosphate hydrolases"/>
    <property type="match status" value="2"/>
</dbReference>
<feature type="compositionally biased region" description="Basic and acidic residues" evidence="10">
    <location>
        <begin position="1706"/>
        <end position="1719"/>
    </location>
</feature>
<keyword evidence="9 11" id="KW-0472">Membrane</keyword>
<dbReference type="OrthoDB" id="10255969at2759"/>
<evidence type="ECO:0000256" key="9">
    <source>
        <dbReference type="ARBA" id="ARBA00023136"/>
    </source>
</evidence>
<dbReference type="InterPro" id="IPR013525">
    <property type="entry name" value="ABC2_TM"/>
</dbReference>
<dbReference type="InterPro" id="IPR003593">
    <property type="entry name" value="AAA+_ATPase"/>
</dbReference>
<evidence type="ECO:0000256" key="5">
    <source>
        <dbReference type="ARBA" id="ARBA00022737"/>
    </source>
</evidence>
<feature type="transmembrane region" description="Helical" evidence="11">
    <location>
        <begin position="1164"/>
        <end position="1188"/>
    </location>
</feature>
<dbReference type="CDD" id="cd03263">
    <property type="entry name" value="ABC_subfamily_A"/>
    <property type="match status" value="2"/>
</dbReference>
<dbReference type="PANTHER" id="PTHR19229">
    <property type="entry name" value="ATP-BINDING CASSETTE TRANSPORTER SUBFAMILY A ABCA"/>
    <property type="match status" value="1"/>
</dbReference>
<comment type="caution">
    <text evidence="13">The sequence shown here is derived from an EMBL/GenBank/DDBJ whole genome shotgun (WGS) entry which is preliminary data.</text>
</comment>
<keyword evidence="3" id="KW-0813">Transport</keyword>
<feature type="transmembrane region" description="Helical" evidence="11">
    <location>
        <begin position="1316"/>
        <end position="1334"/>
    </location>
</feature>
<dbReference type="PROSITE" id="PS00211">
    <property type="entry name" value="ABC_TRANSPORTER_1"/>
    <property type="match status" value="2"/>
</dbReference>
<feature type="transmembrane region" description="Helical" evidence="11">
    <location>
        <begin position="1262"/>
        <end position="1286"/>
    </location>
</feature>
<dbReference type="InterPro" id="IPR003439">
    <property type="entry name" value="ABC_transporter-like_ATP-bd"/>
</dbReference>
<dbReference type="SMART" id="SM00382">
    <property type="entry name" value="AAA"/>
    <property type="match status" value="2"/>
</dbReference>
<sequence>MRNNRRVRAIFPTTRCCWRRSRLWLNFGLFNVLLAPLMAVFVLLDVLLAGFVVLISLIFAPLQAMRRYTRQFVLLMHKNGIVMMRRKLYTLVELGLPLVILPIVLLALKYLPDQSGKTHLYDPAIPVYGSYKDLDTKFGGTPLRNRMCGRVGNLTMLYYSEFPEARELMTKFSQRYQQKGQEKTFISVQGVSSLQIMMEMLRKDSQPTYKEQEINVCLKYFGGVVITAYNTSSTAPKLYYSIQMSSLAKVWNLNRVWDGNMYIPPRADEYNFPPEPIYGSSGIISVQRALDVTFSELIGKSEDPEPLSLLRAPTPHYFNKAYMVLLGMFYGLAALFLLFVVLHTSSAVLAEKESGMKAYLAVMGLTPSMFHFSHWTLGFLKAAIPLIVSIFPVFLQTEYSSPTLLAAVILAYSGAVASFCLLLASIMRSTSALNKWAAPIWLGSIVAAAGFWGPQRSDVRYALLRALNLNNAFSYAMDAFSEDEMRGQYLGWMNMFSGSSSSVTVGLALLMLIFDIIWMSLVTIYLDNVFPVGDSARKSALFFIDWIWKKEKLIWSNGIDAEDMIDGSLNVESEQGFSVDEADICVKKLTKVWDNNGERAVDSLSFRAYRGQVAVLLGHNGAGKSTTFSVISGITSPSTGSVKICNQEITTNLDECRQNIGYCPQTNPLFDFLTVREHLKLFQRLKRGADSAAEDSIEDIMRQVELMDKRHELARNLSGGMKRKLCVGMSLIGGSRVVLLDEPTAGMDPGARHTISELLERNKRDRTILLTTHYMDEADRLGDRIAIMVKGRLECLGSPEFLKRRFGAGYILSIDVSENSPNGQLGQKHTEAQLNKKVENIVQSVKRHIPLASLEQQQGNQIKIILPLNTTADGSHPKYASLFEDLENQSAHLSIGSFGLSLNSLEQVFLKVNEMVEPSEGTAGEVAERQASSIFGNQYEHRLRGPKLWFAQTRALAQKRFYYLLRHPVQFIFQILMPFLSILGFILLLQWVSRATDQAVTFDLDSLGAITMPLHNDSTQEHRDLRKLADEFSGISIREFNDVNASRAILPWMLSHPPVGIGFSTIYSGPKIGIYNGQALHAPVLVQNFFANAMLGVKDAIKFTLNVYQFGDLINPMEYRDMLSAVVVIISFSLLTSAFTMFVVEDRRTKFKHQQLLTRMHIVLYWLVMIVFDLLIYAFVCGLTLVVFASFKMYEGHLGAIVLLWVLYFFNSVAFIYCVSFLFESTERAYTAVSCWNTIAAVIALSFYGAAQVYMGETVSAILKAVFIIFIPSYGLGWGIVVVGMMSTVGSVGPMLVEKLDVAQLHGFTWDQLGSVITYMLISSAIFWTLLFMLQSRTVGRMFFIAWERIHKSRRVEEDFSREDHDEDVQDENARMNRTSDQELSLSVRSLNKYYGKLHAVRDLTFGVKKDECFGLLGVNGAGKTSTFDILTGVSQASAGHVTINGVNVNRHIAIGYCPQFDALLGDLTARQTLEILARLHGFESIQERVSNILECVELTHKADRVVRSLSGGQKRRLSIGVALLSQTPLMLLDEPTAGVDPRARRHIWNLLTAARAHNCAMLLTSHSMAECETLCGRVGFMHQGKLMRLGTPQHLKSKFGSGYQLSLTVEKSSDMIRDKLNAIVVHEMGAQETDTDADMPTYFWEIPKREGDRWSVLFKKLNSIIDRFPPHLARSGPSDLDEPAIRDSSLTQNSLEQVFLRFAQPEDEKNKAGAEGRAKTTKCPGMVNTRLRSTSSTEPIMGGGPTTSV</sequence>
<dbReference type="Pfam" id="PF00005">
    <property type="entry name" value="ABC_tran"/>
    <property type="match status" value="2"/>
</dbReference>
<evidence type="ECO:0000256" key="11">
    <source>
        <dbReference type="SAM" id="Phobius"/>
    </source>
</evidence>
<dbReference type="Pfam" id="PF12698">
    <property type="entry name" value="ABC2_membrane_3"/>
    <property type="match status" value="2"/>
</dbReference>
<evidence type="ECO:0000313" key="14">
    <source>
        <dbReference type="Proteomes" id="UP000298663"/>
    </source>
</evidence>
<evidence type="ECO:0000256" key="8">
    <source>
        <dbReference type="ARBA" id="ARBA00022989"/>
    </source>
</evidence>